<evidence type="ECO:0000256" key="1">
    <source>
        <dbReference type="ARBA" id="ARBA00007357"/>
    </source>
</evidence>
<dbReference type="GO" id="GO:0004222">
    <property type="term" value="F:metalloendopeptidase activity"/>
    <property type="evidence" value="ECO:0007669"/>
    <property type="project" value="InterPro"/>
</dbReference>
<evidence type="ECO:0000259" key="2">
    <source>
        <dbReference type="Pfam" id="PF01431"/>
    </source>
</evidence>
<evidence type="ECO:0000313" key="3">
    <source>
        <dbReference type="EMBL" id="GFT04722.1"/>
    </source>
</evidence>
<dbReference type="PROSITE" id="PS51885">
    <property type="entry name" value="NEPRILYSIN"/>
    <property type="match status" value="1"/>
</dbReference>
<dbReference type="GO" id="GO:0016485">
    <property type="term" value="P:protein processing"/>
    <property type="evidence" value="ECO:0007669"/>
    <property type="project" value="TreeGrafter"/>
</dbReference>
<dbReference type="OrthoDB" id="6475849at2759"/>
<dbReference type="SUPFAM" id="SSF55486">
    <property type="entry name" value="Metalloproteases ('zincins'), catalytic domain"/>
    <property type="match status" value="1"/>
</dbReference>
<feature type="domain" description="Peptidase M13 C-terminal" evidence="2">
    <location>
        <begin position="10"/>
        <end position="160"/>
    </location>
</feature>
<reference evidence="3" key="1">
    <citation type="submission" date="2020-08" db="EMBL/GenBank/DDBJ databases">
        <title>Multicomponent nature underlies the extraordinary mechanical properties of spider dragline silk.</title>
        <authorList>
            <person name="Kono N."/>
            <person name="Nakamura H."/>
            <person name="Mori M."/>
            <person name="Yoshida Y."/>
            <person name="Ohtoshi R."/>
            <person name="Malay A.D."/>
            <person name="Moran D.A.P."/>
            <person name="Tomita M."/>
            <person name="Numata K."/>
            <person name="Arakawa K."/>
        </authorList>
    </citation>
    <scope>NUCLEOTIDE SEQUENCE</scope>
</reference>
<comment type="caution">
    <text evidence="3">The sequence shown here is derived from an EMBL/GenBank/DDBJ whole genome shotgun (WGS) entry which is preliminary data.</text>
</comment>
<dbReference type="InterPro" id="IPR000718">
    <property type="entry name" value="Peptidase_M13"/>
</dbReference>
<organism evidence="3 4">
    <name type="scientific">Nephila pilipes</name>
    <name type="common">Giant wood spider</name>
    <name type="synonym">Nephila maculata</name>
    <dbReference type="NCBI Taxonomy" id="299642"/>
    <lineage>
        <taxon>Eukaryota</taxon>
        <taxon>Metazoa</taxon>
        <taxon>Ecdysozoa</taxon>
        <taxon>Arthropoda</taxon>
        <taxon>Chelicerata</taxon>
        <taxon>Arachnida</taxon>
        <taxon>Araneae</taxon>
        <taxon>Araneomorphae</taxon>
        <taxon>Entelegynae</taxon>
        <taxon>Araneoidea</taxon>
        <taxon>Nephilidae</taxon>
        <taxon>Nephila</taxon>
    </lineage>
</organism>
<proteinExistence type="inferred from homology"/>
<dbReference type="Pfam" id="PF01431">
    <property type="entry name" value="Peptidase_M13"/>
    <property type="match status" value="1"/>
</dbReference>
<gene>
    <name evidence="3" type="primary">MME</name>
    <name evidence="3" type="ORF">NPIL_208851</name>
</gene>
<dbReference type="PANTHER" id="PTHR11733">
    <property type="entry name" value="ZINC METALLOPROTEASE FAMILY M13 NEPRILYSIN-RELATED"/>
    <property type="match status" value="1"/>
</dbReference>
<evidence type="ECO:0000313" key="4">
    <source>
        <dbReference type="Proteomes" id="UP000887013"/>
    </source>
</evidence>
<dbReference type="Proteomes" id="UP000887013">
    <property type="component" value="Unassembled WGS sequence"/>
</dbReference>
<dbReference type="EMBL" id="BMAW01056197">
    <property type="protein sequence ID" value="GFT04722.1"/>
    <property type="molecule type" value="Genomic_DNA"/>
</dbReference>
<dbReference type="Gene3D" id="3.40.390.10">
    <property type="entry name" value="Collagenase (Catalytic Domain)"/>
    <property type="match status" value="1"/>
</dbReference>
<sequence>DWFVQPLVVNAFYEATGNAVIFPVGILRTPIFNPDRPKYLNYGMLGVVIGHEITHGFDNSGRKFDKVGNLTQWWSDDIVDKFKEQAACFVEQYSQLPIDIVGQNVNGNQTLDDNICDNSGLKQAYRAYKNYVSKYGEEPSLPGISYSNLQVFFLQYAQWNFELRHACDHQPLRRCRTAYTPPARASAAVRAASRTALCWRCPRIKLA</sequence>
<dbReference type="InterPro" id="IPR018497">
    <property type="entry name" value="Peptidase_M13_C"/>
</dbReference>
<dbReference type="PRINTS" id="PR00786">
    <property type="entry name" value="NEPRILYSIN"/>
</dbReference>
<dbReference type="InterPro" id="IPR024079">
    <property type="entry name" value="MetalloPept_cat_dom_sf"/>
</dbReference>
<keyword evidence="4" id="KW-1185">Reference proteome</keyword>
<feature type="non-terminal residue" evidence="3">
    <location>
        <position position="1"/>
    </location>
</feature>
<dbReference type="GO" id="GO:0005886">
    <property type="term" value="C:plasma membrane"/>
    <property type="evidence" value="ECO:0007669"/>
    <property type="project" value="TreeGrafter"/>
</dbReference>
<comment type="similarity">
    <text evidence="1">Belongs to the peptidase M13 family.</text>
</comment>
<name>A0A8X6NAT7_NEPPI</name>
<protein>
    <submittedName>
        <fullName evidence="3">Neprilysin</fullName>
    </submittedName>
</protein>
<dbReference type="AlphaFoldDB" id="A0A8X6NAT7"/>
<accession>A0A8X6NAT7</accession>
<dbReference type="PANTHER" id="PTHR11733:SF167">
    <property type="entry name" value="FI17812P1-RELATED"/>
    <property type="match status" value="1"/>
</dbReference>